<proteinExistence type="predicted"/>
<dbReference type="EMBL" id="JAYMYR010000008">
    <property type="protein sequence ID" value="KAK7348244.1"/>
    <property type="molecule type" value="Genomic_DNA"/>
</dbReference>
<reference evidence="1 2" key="1">
    <citation type="submission" date="2024-01" db="EMBL/GenBank/DDBJ databases">
        <title>The genomes of 5 underutilized Papilionoideae crops provide insights into root nodulation and disease resistanc.</title>
        <authorList>
            <person name="Jiang F."/>
        </authorList>
    </citation>
    <scope>NUCLEOTIDE SEQUENCE [LARGE SCALE GENOMIC DNA]</scope>
    <source>
        <strain evidence="1">JINMINGXINNONG_FW02</strain>
        <tissue evidence="1">Leaves</tissue>
    </source>
</reference>
<name>A0AAN9QUM0_PHACN</name>
<evidence type="ECO:0000313" key="1">
    <source>
        <dbReference type="EMBL" id="KAK7348244.1"/>
    </source>
</evidence>
<keyword evidence="2" id="KW-1185">Reference proteome</keyword>
<dbReference type="AlphaFoldDB" id="A0AAN9QUM0"/>
<evidence type="ECO:0000313" key="2">
    <source>
        <dbReference type="Proteomes" id="UP001374584"/>
    </source>
</evidence>
<organism evidence="1 2">
    <name type="scientific">Phaseolus coccineus</name>
    <name type="common">Scarlet runner bean</name>
    <name type="synonym">Phaseolus multiflorus</name>
    <dbReference type="NCBI Taxonomy" id="3886"/>
    <lineage>
        <taxon>Eukaryota</taxon>
        <taxon>Viridiplantae</taxon>
        <taxon>Streptophyta</taxon>
        <taxon>Embryophyta</taxon>
        <taxon>Tracheophyta</taxon>
        <taxon>Spermatophyta</taxon>
        <taxon>Magnoliopsida</taxon>
        <taxon>eudicotyledons</taxon>
        <taxon>Gunneridae</taxon>
        <taxon>Pentapetalae</taxon>
        <taxon>rosids</taxon>
        <taxon>fabids</taxon>
        <taxon>Fabales</taxon>
        <taxon>Fabaceae</taxon>
        <taxon>Papilionoideae</taxon>
        <taxon>50 kb inversion clade</taxon>
        <taxon>NPAAA clade</taxon>
        <taxon>indigoferoid/millettioid clade</taxon>
        <taxon>Phaseoleae</taxon>
        <taxon>Phaseolus</taxon>
    </lineage>
</organism>
<accession>A0AAN9QUM0</accession>
<gene>
    <name evidence="1" type="ORF">VNO80_22795</name>
</gene>
<comment type="caution">
    <text evidence="1">The sequence shown here is derived from an EMBL/GenBank/DDBJ whole genome shotgun (WGS) entry which is preliminary data.</text>
</comment>
<sequence length="94" mass="10417">MSILGSHATTGTMILRVRMLASVALLLIFLFQILSAESNTFLERAYGVTNSSVMTLQLGWKSWLLENSTIVLLLENGSIYSYIPSVDFNDCVIL</sequence>
<protein>
    <submittedName>
        <fullName evidence="1">Uncharacterized protein</fullName>
    </submittedName>
</protein>
<dbReference type="Proteomes" id="UP001374584">
    <property type="component" value="Unassembled WGS sequence"/>
</dbReference>